<name>A0A1R2CSJ3_9CILI</name>
<feature type="compositionally biased region" description="Basic residues" evidence="1">
    <location>
        <begin position="36"/>
        <end position="50"/>
    </location>
</feature>
<evidence type="ECO:0000313" key="3">
    <source>
        <dbReference type="Proteomes" id="UP000187209"/>
    </source>
</evidence>
<reference evidence="2 3" key="1">
    <citation type="submission" date="2016-11" db="EMBL/GenBank/DDBJ databases">
        <title>The macronuclear genome of Stentor coeruleus: a giant cell with tiny introns.</title>
        <authorList>
            <person name="Slabodnick M."/>
            <person name="Ruby J.G."/>
            <person name="Reiff S.B."/>
            <person name="Swart E.C."/>
            <person name="Gosai S."/>
            <person name="Prabakaran S."/>
            <person name="Witkowska E."/>
            <person name="Larue G.E."/>
            <person name="Fisher S."/>
            <person name="Freeman R.M."/>
            <person name="Gunawardena J."/>
            <person name="Chu W."/>
            <person name="Stover N.A."/>
            <person name="Gregory B.D."/>
            <person name="Nowacki M."/>
            <person name="Derisi J."/>
            <person name="Roy S.W."/>
            <person name="Marshall W.F."/>
            <person name="Sood P."/>
        </authorList>
    </citation>
    <scope>NUCLEOTIDE SEQUENCE [LARGE SCALE GENOMIC DNA]</scope>
    <source>
        <strain evidence="2">WM001</strain>
    </source>
</reference>
<evidence type="ECO:0000256" key="1">
    <source>
        <dbReference type="SAM" id="MobiDB-lite"/>
    </source>
</evidence>
<keyword evidence="3" id="KW-1185">Reference proteome</keyword>
<comment type="caution">
    <text evidence="2">The sequence shown here is derived from an EMBL/GenBank/DDBJ whole genome shotgun (WGS) entry which is preliminary data.</text>
</comment>
<proteinExistence type="predicted"/>
<feature type="region of interest" description="Disordered" evidence="1">
    <location>
        <begin position="87"/>
        <end position="113"/>
    </location>
</feature>
<dbReference type="EMBL" id="MPUH01000070">
    <property type="protein sequence ID" value="OMJ91986.1"/>
    <property type="molecule type" value="Genomic_DNA"/>
</dbReference>
<organism evidence="2 3">
    <name type="scientific">Stentor coeruleus</name>
    <dbReference type="NCBI Taxonomy" id="5963"/>
    <lineage>
        <taxon>Eukaryota</taxon>
        <taxon>Sar</taxon>
        <taxon>Alveolata</taxon>
        <taxon>Ciliophora</taxon>
        <taxon>Postciliodesmatophora</taxon>
        <taxon>Heterotrichea</taxon>
        <taxon>Heterotrichida</taxon>
        <taxon>Stentoridae</taxon>
        <taxon>Stentor</taxon>
    </lineage>
</organism>
<evidence type="ECO:0000313" key="2">
    <source>
        <dbReference type="EMBL" id="OMJ91986.1"/>
    </source>
</evidence>
<feature type="compositionally biased region" description="Polar residues" evidence="1">
    <location>
        <begin position="89"/>
        <end position="104"/>
    </location>
</feature>
<sequence length="267" mass="30486">MQNEEKAKLINLKVSKTSYLKDHFENIEISLPSSKDKRKALSTSKLRSKITQHSPLTPTPKEKASNIIQKHIDKLITIQTSQIEKRSLESSLSNKNKTRPLSSGKTKKSTTLRPVPKSTKLDLEIQQNPICLECKNSCQIKSINDPCFYCGKFNKGFSVLTELRILPNTNKVLFVVNDRETFLNKNELCEIVFKIPENNGISKLHRKFSNKVGINTELGWDVKNSHISTPSFKENNDKNLKEKQENMALEVLEREVSFAEGHNFENT</sequence>
<protein>
    <submittedName>
        <fullName evidence="2">Uncharacterized protein</fullName>
    </submittedName>
</protein>
<accession>A0A1R2CSJ3</accession>
<dbReference type="Proteomes" id="UP000187209">
    <property type="component" value="Unassembled WGS sequence"/>
</dbReference>
<feature type="region of interest" description="Disordered" evidence="1">
    <location>
        <begin position="34"/>
        <end position="64"/>
    </location>
</feature>
<gene>
    <name evidence="2" type="ORF">SteCoe_5301</name>
</gene>
<dbReference type="AlphaFoldDB" id="A0A1R2CSJ3"/>